<sequence length="266" mass="29988">MEKNMLRENAPLQPKVIFHIIREEGEEEMSRSFRALAFSALAAGVFVSFSFLFRACFRMYMAEYSWEPLISSLGYTVGFLIVILGRMQLFTENPITTIIPVLEEFSWKRLWYVIRLWTTVFVFNILGTTLAALFLSLPNAVSPEVAVALHDLAEHVTRLNALDNIIKGIPAGIIIAALVWLSPGTRYFRFFAITFFIYFIALGEFAHVVVGSCEMAYEVIAGEADFMDYFFRFLLPTGLGNVIGGTGIFTILIYNQIKGDLSAKAK</sequence>
<comment type="caution">
    <text evidence="7">The sequence shown here is derived from an EMBL/GenBank/DDBJ whole genome shotgun (WGS) entry which is preliminary data.</text>
</comment>
<evidence type="ECO:0000313" key="7">
    <source>
        <dbReference type="EMBL" id="MBE6092550.1"/>
    </source>
</evidence>
<dbReference type="Gene3D" id="1.20.1080.10">
    <property type="entry name" value="Glycerol uptake facilitator protein"/>
    <property type="match status" value="1"/>
</dbReference>
<evidence type="ECO:0000313" key="6">
    <source>
        <dbReference type="EMBL" id="MBE6086017.1"/>
    </source>
</evidence>
<dbReference type="GO" id="GO:0015499">
    <property type="term" value="F:formate transmembrane transporter activity"/>
    <property type="evidence" value="ECO:0007669"/>
    <property type="project" value="TreeGrafter"/>
</dbReference>
<comment type="subcellular location">
    <subcellularLocation>
        <location evidence="1">Membrane</location>
        <topology evidence="1">Multi-pass membrane protein</topology>
    </subcellularLocation>
</comment>
<gene>
    <name evidence="7" type="ORF">E7201_05180</name>
    <name evidence="6" type="ORF">E7203_11285</name>
</gene>
<dbReference type="PANTHER" id="PTHR30520:SF2">
    <property type="entry name" value="INNER MEMBRANE PROTEIN YFDC"/>
    <property type="match status" value="1"/>
</dbReference>
<evidence type="ECO:0000256" key="3">
    <source>
        <dbReference type="ARBA" id="ARBA00022989"/>
    </source>
</evidence>
<keyword evidence="3 5" id="KW-1133">Transmembrane helix</keyword>
<reference evidence="7" key="1">
    <citation type="submission" date="2019-04" db="EMBL/GenBank/DDBJ databases">
        <title>Evolution of Biomass-Degrading Anaerobic Consortia Revealed by Metagenomics.</title>
        <authorList>
            <person name="Peng X."/>
        </authorList>
    </citation>
    <scope>NUCLEOTIDE SEQUENCE</scope>
    <source>
        <strain evidence="7">SIG240</strain>
        <strain evidence="6">SIG242</strain>
    </source>
</reference>
<evidence type="ECO:0000256" key="5">
    <source>
        <dbReference type="SAM" id="Phobius"/>
    </source>
</evidence>
<proteinExistence type="predicted"/>
<dbReference type="InterPro" id="IPR023271">
    <property type="entry name" value="Aquaporin-like"/>
</dbReference>
<evidence type="ECO:0000256" key="2">
    <source>
        <dbReference type="ARBA" id="ARBA00022692"/>
    </source>
</evidence>
<name>A0A927WMH2_SELRU</name>
<accession>A0A927WMH2</accession>
<feature type="transmembrane region" description="Helical" evidence="5">
    <location>
        <begin position="165"/>
        <end position="183"/>
    </location>
</feature>
<keyword evidence="2 5" id="KW-0812">Transmembrane</keyword>
<evidence type="ECO:0000256" key="1">
    <source>
        <dbReference type="ARBA" id="ARBA00004141"/>
    </source>
</evidence>
<feature type="transmembrane region" description="Helical" evidence="5">
    <location>
        <begin position="73"/>
        <end position="91"/>
    </location>
</feature>
<feature type="transmembrane region" description="Helical" evidence="5">
    <location>
        <begin position="35"/>
        <end position="53"/>
    </location>
</feature>
<protein>
    <submittedName>
        <fullName evidence="7">Formate/nitrite transporter family protein</fullName>
    </submittedName>
</protein>
<dbReference type="AlphaFoldDB" id="A0A927WMH2"/>
<feature type="transmembrane region" description="Helical" evidence="5">
    <location>
        <begin position="112"/>
        <end position="135"/>
    </location>
</feature>
<dbReference type="PANTHER" id="PTHR30520">
    <property type="entry name" value="FORMATE TRANSPORTER-RELATED"/>
    <property type="match status" value="1"/>
</dbReference>
<keyword evidence="4 5" id="KW-0472">Membrane</keyword>
<dbReference type="EMBL" id="SVBY01000027">
    <property type="protein sequence ID" value="MBE6092550.1"/>
    <property type="molecule type" value="Genomic_DNA"/>
</dbReference>
<organism evidence="7 8">
    <name type="scientific">Selenomonas ruminantium</name>
    <dbReference type="NCBI Taxonomy" id="971"/>
    <lineage>
        <taxon>Bacteria</taxon>
        <taxon>Bacillati</taxon>
        <taxon>Bacillota</taxon>
        <taxon>Negativicutes</taxon>
        <taxon>Selenomonadales</taxon>
        <taxon>Selenomonadaceae</taxon>
        <taxon>Selenomonas</taxon>
    </lineage>
</organism>
<dbReference type="Pfam" id="PF01226">
    <property type="entry name" value="Form_Nir_trans"/>
    <property type="match status" value="1"/>
</dbReference>
<feature type="transmembrane region" description="Helical" evidence="5">
    <location>
        <begin position="230"/>
        <end position="254"/>
    </location>
</feature>
<dbReference type="Proteomes" id="UP000772151">
    <property type="component" value="Unassembled WGS sequence"/>
</dbReference>
<evidence type="ECO:0000313" key="8">
    <source>
        <dbReference type="Proteomes" id="UP000761380"/>
    </source>
</evidence>
<feature type="transmembrane region" description="Helical" evidence="5">
    <location>
        <begin position="190"/>
        <end position="210"/>
    </location>
</feature>
<dbReference type="Proteomes" id="UP000761380">
    <property type="component" value="Unassembled WGS sequence"/>
</dbReference>
<dbReference type="EMBL" id="SVCA01000011">
    <property type="protein sequence ID" value="MBE6086017.1"/>
    <property type="molecule type" value="Genomic_DNA"/>
</dbReference>
<dbReference type="InterPro" id="IPR000292">
    <property type="entry name" value="For/NO2_transpt"/>
</dbReference>
<dbReference type="GO" id="GO:0005886">
    <property type="term" value="C:plasma membrane"/>
    <property type="evidence" value="ECO:0007669"/>
    <property type="project" value="TreeGrafter"/>
</dbReference>
<evidence type="ECO:0000256" key="4">
    <source>
        <dbReference type="ARBA" id="ARBA00023136"/>
    </source>
</evidence>